<dbReference type="GO" id="GO:0050518">
    <property type="term" value="F:2-C-methyl-D-erythritol 4-phosphate cytidylyltransferase activity"/>
    <property type="evidence" value="ECO:0007669"/>
    <property type="project" value="UniProtKB-UniRule"/>
</dbReference>
<dbReference type="PANTHER" id="PTHR32125">
    <property type="entry name" value="2-C-METHYL-D-ERYTHRITOL 4-PHOSPHATE CYTIDYLYLTRANSFERASE, CHLOROPLASTIC"/>
    <property type="match status" value="1"/>
</dbReference>
<feature type="site" description="Transition state stabilizer" evidence="3">
    <location>
        <position position="15"/>
    </location>
</feature>
<dbReference type="NCBIfam" id="NF001186">
    <property type="entry name" value="PRK00155.2-3"/>
    <property type="match status" value="1"/>
</dbReference>
<dbReference type="Gene3D" id="3.90.550.10">
    <property type="entry name" value="Spore Coat Polysaccharide Biosynthesis Protein SpsA, Chain A"/>
    <property type="match status" value="1"/>
</dbReference>
<proteinExistence type="inferred from homology"/>
<dbReference type="EC" id="2.7.7.60" evidence="3"/>
<dbReference type="FunFam" id="3.90.550.10:FF:000003">
    <property type="entry name" value="2-C-methyl-D-erythritol 4-phosphate cytidylyltransferase"/>
    <property type="match status" value="1"/>
</dbReference>
<sequence length="225" mass="25472">MKKFVVIVAGGSGSRMKSEIPKQFLRLKGIPVLMHTIQKFYSAFEGEITIVLVLPSDQHEYWNTLCEEHNFILPHITTHGGKTRMHSVENGLNEIKEEGVVAIHDGVRPLISEEVIRESFFTAEEHGSGVVCVLPKDSLRKISDTDRNVTRAVNRSDYLLVQTPQTFRVKEIKQAFIKADHYEFTDDASVYENSEQNIKVIMGNYDNIKITTPEDLVIAESLIGK</sequence>
<dbReference type="InterPro" id="IPR050088">
    <property type="entry name" value="IspD/TarI_cytidylyltransf_bact"/>
</dbReference>
<evidence type="ECO:0000256" key="1">
    <source>
        <dbReference type="ARBA" id="ARBA00022679"/>
    </source>
</evidence>
<comment type="catalytic activity">
    <reaction evidence="3">
        <text>2-C-methyl-D-erythritol 4-phosphate + CTP + H(+) = 4-CDP-2-C-methyl-D-erythritol + diphosphate</text>
        <dbReference type="Rhea" id="RHEA:13429"/>
        <dbReference type="ChEBI" id="CHEBI:15378"/>
        <dbReference type="ChEBI" id="CHEBI:33019"/>
        <dbReference type="ChEBI" id="CHEBI:37563"/>
        <dbReference type="ChEBI" id="CHEBI:57823"/>
        <dbReference type="ChEBI" id="CHEBI:58262"/>
        <dbReference type="EC" id="2.7.7.60"/>
    </reaction>
</comment>
<accession>A0A4D7JC39</accession>
<keyword evidence="5" id="KW-1185">Reference proteome</keyword>
<feature type="site" description="Transition state stabilizer" evidence="3">
    <location>
        <position position="22"/>
    </location>
</feature>
<dbReference type="InterPro" id="IPR034683">
    <property type="entry name" value="IspD/TarI"/>
</dbReference>
<feature type="site" description="Positions MEP for the nucleophilic attack" evidence="3">
    <location>
        <position position="155"/>
    </location>
</feature>
<comment type="function">
    <text evidence="3">Catalyzes the formation of 4-diphosphocytidyl-2-C-methyl-D-erythritol from CTP and 2-C-methyl-D-erythritol 4-phosphate (MEP).</text>
</comment>
<dbReference type="KEGG" id="fpf:DCC35_03795"/>
<evidence type="ECO:0000313" key="5">
    <source>
        <dbReference type="Proteomes" id="UP000298616"/>
    </source>
</evidence>
<dbReference type="Pfam" id="PF01128">
    <property type="entry name" value="IspD"/>
    <property type="match status" value="1"/>
</dbReference>
<reference evidence="4 5" key="1">
    <citation type="submission" date="2018-04" db="EMBL/GenBank/DDBJ databases">
        <title>Complete genome uncultured novel isolate.</title>
        <authorList>
            <person name="Merlino G."/>
        </authorList>
    </citation>
    <scope>NUCLEOTIDE SEQUENCE [LARGE SCALE GENOMIC DNA]</scope>
    <source>
        <strain evidence="5">R1DC9</strain>
    </source>
</reference>
<evidence type="ECO:0000256" key="3">
    <source>
        <dbReference type="HAMAP-Rule" id="MF_00108"/>
    </source>
</evidence>
<dbReference type="NCBIfam" id="TIGR00453">
    <property type="entry name" value="ispD"/>
    <property type="match status" value="1"/>
</dbReference>
<name>A0A4D7JC39_9BACT</name>
<dbReference type="Proteomes" id="UP000298616">
    <property type="component" value="Chromosome"/>
</dbReference>
<dbReference type="UniPathway" id="UPA00056">
    <property type="reaction ID" value="UER00093"/>
</dbReference>
<dbReference type="InterPro" id="IPR001228">
    <property type="entry name" value="IspD"/>
</dbReference>
<gene>
    <name evidence="3" type="primary">ispD</name>
    <name evidence="4" type="ORF">DCC35_03795</name>
</gene>
<comment type="similarity">
    <text evidence="3">Belongs to the IspD/TarI cytidylyltransferase family. IspD subfamily.</text>
</comment>
<dbReference type="InterPro" id="IPR029044">
    <property type="entry name" value="Nucleotide-diphossugar_trans"/>
</dbReference>
<dbReference type="HAMAP" id="MF_00108">
    <property type="entry name" value="IspD"/>
    <property type="match status" value="1"/>
</dbReference>
<evidence type="ECO:0000313" key="4">
    <source>
        <dbReference type="EMBL" id="QCK13939.1"/>
    </source>
</evidence>
<dbReference type="RefSeq" id="WP_137089531.1">
    <property type="nucleotide sequence ID" value="NZ_CP028923.1"/>
</dbReference>
<dbReference type="OrthoDB" id="9806837at2"/>
<keyword evidence="2 3" id="KW-0548">Nucleotidyltransferase</keyword>
<dbReference type="SUPFAM" id="SSF53448">
    <property type="entry name" value="Nucleotide-diphospho-sugar transferases"/>
    <property type="match status" value="1"/>
</dbReference>
<dbReference type="EMBL" id="CP028923">
    <property type="protein sequence ID" value="QCK13939.1"/>
    <property type="molecule type" value="Genomic_DNA"/>
</dbReference>
<protein>
    <recommendedName>
        <fullName evidence="3">2-C-methyl-D-erythritol 4-phosphate cytidylyltransferase</fullName>
        <ecNumber evidence="3">2.7.7.60</ecNumber>
    </recommendedName>
    <alternativeName>
        <fullName evidence="3">4-diphosphocytidyl-2C-methyl-D-erythritol synthase</fullName>
    </alternativeName>
    <alternativeName>
        <fullName evidence="3">MEP cytidylyltransferase</fullName>
        <shortName evidence="3">MCT</shortName>
    </alternativeName>
</protein>
<keyword evidence="3" id="KW-0414">Isoprene biosynthesis</keyword>
<dbReference type="AlphaFoldDB" id="A0A4D7JC39"/>
<feature type="site" description="Positions MEP for the nucleophilic attack" evidence="3">
    <location>
        <position position="209"/>
    </location>
</feature>
<organism evidence="4 5">
    <name type="scientific">Mangrovivirga cuniculi</name>
    <dbReference type="NCBI Taxonomy" id="2715131"/>
    <lineage>
        <taxon>Bacteria</taxon>
        <taxon>Pseudomonadati</taxon>
        <taxon>Bacteroidota</taxon>
        <taxon>Cytophagia</taxon>
        <taxon>Cytophagales</taxon>
        <taxon>Mangrovivirgaceae</taxon>
        <taxon>Mangrovivirga</taxon>
    </lineage>
</organism>
<keyword evidence="1 3" id="KW-0808">Transferase</keyword>
<dbReference type="CDD" id="cd02516">
    <property type="entry name" value="CDP-ME_synthetase"/>
    <property type="match status" value="1"/>
</dbReference>
<evidence type="ECO:0000256" key="2">
    <source>
        <dbReference type="ARBA" id="ARBA00022695"/>
    </source>
</evidence>
<dbReference type="GO" id="GO:0019288">
    <property type="term" value="P:isopentenyl diphosphate biosynthetic process, methylerythritol 4-phosphate pathway"/>
    <property type="evidence" value="ECO:0007669"/>
    <property type="project" value="UniProtKB-UniRule"/>
</dbReference>
<comment type="pathway">
    <text evidence="3">Isoprenoid biosynthesis; isopentenyl diphosphate biosynthesis via DXP pathway; isopentenyl diphosphate from 1-deoxy-D-xylulose 5-phosphate: step 2/6.</text>
</comment>
<dbReference type="PANTHER" id="PTHR32125:SF4">
    <property type="entry name" value="2-C-METHYL-D-ERYTHRITOL 4-PHOSPHATE CYTIDYLYLTRANSFERASE, CHLOROPLASTIC"/>
    <property type="match status" value="1"/>
</dbReference>